<comment type="caution">
    <text evidence="2">The sequence shown here is derived from an EMBL/GenBank/DDBJ whole genome shotgun (WGS) entry which is preliminary data.</text>
</comment>
<evidence type="ECO:0000313" key="3">
    <source>
        <dbReference type="Proteomes" id="UP001221898"/>
    </source>
</evidence>
<feature type="region of interest" description="Disordered" evidence="1">
    <location>
        <begin position="60"/>
        <end position="93"/>
    </location>
</feature>
<evidence type="ECO:0000256" key="1">
    <source>
        <dbReference type="SAM" id="MobiDB-lite"/>
    </source>
</evidence>
<dbReference type="AlphaFoldDB" id="A0AAD7SVC0"/>
<dbReference type="EMBL" id="JAINUG010000030">
    <property type="protein sequence ID" value="KAJ8409474.1"/>
    <property type="molecule type" value="Genomic_DNA"/>
</dbReference>
<evidence type="ECO:0000313" key="2">
    <source>
        <dbReference type="EMBL" id="KAJ8409474.1"/>
    </source>
</evidence>
<dbReference type="Proteomes" id="UP001221898">
    <property type="component" value="Unassembled WGS sequence"/>
</dbReference>
<proteinExistence type="predicted"/>
<organism evidence="2 3">
    <name type="scientific">Aldrovandia affinis</name>
    <dbReference type="NCBI Taxonomy" id="143900"/>
    <lineage>
        <taxon>Eukaryota</taxon>
        <taxon>Metazoa</taxon>
        <taxon>Chordata</taxon>
        <taxon>Craniata</taxon>
        <taxon>Vertebrata</taxon>
        <taxon>Euteleostomi</taxon>
        <taxon>Actinopterygii</taxon>
        <taxon>Neopterygii</taxon>
        <taxon>Teleostei</taxon>
        <taxon>Notacanthiformes</taxon>
        <taxon>Halosauridae</taxon>
        <taxon>Aldrovandia</taxon>
    </lineage>
</organism>
<gene>
    <name evidence="2" type="ORF">AAFF_G00228750</name>
</gene>
<keyword evidence="3" id="KW-1185">Reference proteome</keyword>
<accession>A0AAD7SVC0</accession>
<reference evidence="2" key="1">
    <citation type="journal article" date="2023" name="Science">
        <title>Genome structures resolve the early diversification of teleost fishes.</title>
        <authorList>
            <person name="Parey E."/>
            <person name="Louis A."/>
            <person name="Montfort J."/>
            <person name="Bouchez O."/>
            <person name="Roques C."/>
            <person name="Iampietro C."/>
            <person name="Lluch J."/>
            <person name="Castinel A."/>
            <person name="Donnadieu C."/>
            <person name="Desvignes T."/>
            <person name="Floi Bucao C."/>
            <person name="Jouanno E."/>
            <person name="Wen M."/>
            <person name="Mejri S."/>
            <person name="Dirks R."/>
            <person name="Jansen H."/>
            <person name="Henkel C."/>
            <person name="Chen W.J."/>
            <person name="Zahm M."/>
            <person name="Cabau C."/>
            <person name="Klopp C."/>
            <person name="Thompson A.W."/>
            <person name="Robinson-Rechavi M."/>
            <person name="Braasch I."/>
            <person name="Lecointre G."/>
            <person name="Bobe J."/>
            <person name="Postlethwait J.H."/>
            <person name="Berthelot C."/>
            <person name="Roest Crollius H."/>
            <person name="Guiguen Y."/>
        </authorList>
    </citation>
    <scope>NUCLEOTIDE SEQUENCE</scope>
    <source>
        <strain evidence="2">NC1722</strain>
    </source>
</reference>
<name>A0AAD7SVC0_9TELE</name>
<sequence>MEEGRGGRGLEQKRGVWERRSTRPGLFPCQLCRGLTETITGAWGSSCGLRNAVAEQCSSLAETQAGSPGGTRRTDGPPAPPRRGKRPGRAKTSIFCPLTAPRKYNRILAQR</sequence>
<protein>
    <submittedName>
        <fullName evidence="2">Uncharacterized protein</fullName>
    </submittedName>
</protein>